<dbReference type="RefSeq" id="WP_034876595.1">
    <property type="nucleotide sequence ID" value="NZ_JOKG01000003.1"/>
</dbReference>
<proteinExistence type="predicted"/>
<keyword evidence="2" id="KW-1185">Reference proteome</keyword>
<organism evidence="1 2">
    <name type="scientific">Endozoicomonas montiporae</name>
    <dbReference type="NCBI Taxonomy" id="1027273"/>
    <lineage>
        <taxon>Bacteria</taxon>
        <taxon>Pseudomonadati</taxon>
        <taxon>Pseudomonadota</taxon>
        <taxon>Gammaproteobacteria</taxon>
        <taxon>Oceanospirillales</taxon>
        <taxon>Endozoicomonadaceae</taxon>
        <taxon>Endozoicomonas</taxon>
    </lineage>
</organism>
<reference evidence="1 2" key="1">
    <citation type="submission" date="2014-06" db="EMBL/GenBank/DDBJ databases">
        <title>Whole Genome Sequences of Three Symbiotic Endozoicomonas Bacteria.</title>
        <authorList>
            <person name="Neave M.J."/>
            <person name="Apprill A."/>
            <person name="Voolstra C.R."/>
        </authorList>
    </citation>
    <scope>NUCLEOTIDE SEQUENCE [LARGE SCALE GENOMIC DNA]</scope>
    <source>
        <strain evidence="1 2">LMG 24815</strain>
    </source>
</reference>
<accession>A0A081N570</accession>
<evidence type="ECO:0000313" key="1">
    <source>
        <dbReference type="EMBL" id="KEQ13593.1"/>
    </source>
</evidence>
<dbReference type="Proteomes" id="UP000028006">
    <property type="component" value="Unassembled WGS sequence"/>
</dbReference>
<sequence>MKTVSMTVRVTPEKKALHLSRELAKIEQKLSKLKEQFPSRQDCEQVTADQSKTCRDRQGEHCPRCQKTEVLAEKWKQAKAKRYNILRKIRLLGSQH</sequence>
<comment type="caution">
    <text evidence="1">The sequence shown here is derived from an EMBL/GenBank/DDBJ whole genome shotgun (WGS) entry which is preliminary data.</text>
</comment>
<gene>
    <name evidence="1" type="ORF">GZ77_14845</name>
</gene>
<protein>
    <submittedName>
        <fullName evidence="1">Uncharacterized protein</fullName>
    </submittedName>
</protein>
<name>A0A081N570_9GAMM</name>
<dbReference type="AlphaFoldDB" id="A0A081N570"/>
<dbReference type="EMBL" id="JOKG01000003">
    <property type="protein sequence ID" value="KEQ13593.1"/>
    <property type="molecule type" value="Genomic_DNA"/>
</dbReference>
<evidence type="ECO:0000313" key="2">
    <source>
        <dbReference type="Proteomes" id="UP000028006"/>
    </source>
</evidence>